<feature type="region of interest" description="Disordered" evidence="1">
    <location>
        <begin position="1"/>
        <end position="20"/>
    </location>
</feature>
<reference evidence="2 3" key="1">
    <citation type="journal article" date="2017" name="Nat. Ecol. Evol.">
        <title>Scallop genome provides insights into evolution of bilaterian karyotype and development.</title>
        <authorList>
            <person name="Wang S."/>
            <person name="Zhang J."/>
            <person name="Jiao W."/>
            <person name="Li J."/>
            <person name="Xun X."/>
            <person name="Sun Y."/>
            <person name="Guo X."/>
            <person name="Huan P."/>
            <person name="Dong B."/>
            <person name="Zhang L."/>
            <person name="Hu X."/>
            <person name="Sun X."/>
            <person name="Wang J."/>
            <person name="Zhao C."/>
            <person name="Wang Y."/>
            <person name="Wang D."/>
            <person name="Huang X."/>
            <person name="Wang R."/>
            <person name="Lv J."/>
            <person name="Li Y."/>
            <person name="Zhang Z."/>
            <person name="Liu B."/>
            <person name="Lu W."/>
            <person name="Hui Y."/>
            <person name="Liang J."/>
            <person name="Zhou Z."/>
            <person name="Hou R."/>
            <person name="Li X."/>
            <person name="Liu Y."/>
            <person name="Li H."/>
            <person name="Ning X."/>
            <person name="Lin Y."/>
            <person name="Zhao L."/>
            <person name="Xing Q."/>
            <person name="Dou J."/>
            <person name="Li Y."/>
            <person name="Mao J."/>
            <person name="Guo H."/>
            <person name="Dou H."/>
            <person name="Li T."/>
            <person name="Mu C."/>
            <person name="Jiang W."/>
            <person name="Fu Q."/>
            <person name="Fu X."/>
            <person name="Miao Y."/>
            <person name="Liu J."/>
            <person name="Yu Q."/>
            <person name="Li R."/>
            <person name="Liao H."/>
            <person name="Li X."/>
            <person name="Kong Y."/>
            <person name="Jiang Z."/>
            <person name="Chourrout D."/>
            <person name="Li R."/>
            <person name="Bao Z."/>
        </authorList>
    </citation>
    <scope>NUCLEOTIDE SEQUENCE [LARGE SCALE GENOMIC DNA]</scope>
    <source>
        <strain evidence="2 3">PY_sf001</strain>
    </source>
</reference>
<evidence type="ECO:0000256" key="1">
    <source>
        <dbReference type="SAM" id="MobiDB-lite"/>
    </source>
</evidence>
<organism evidence="2 3">
    <name type="scientific">Mizuhopecten yessoensis</name>
    <name type="common">Japanese scallop</name>
    <name type="synonym">Patinopecten yessoensis</name>
    <dbReference type="NCBI Taxonomy" id="6573"/>
    <lineage>
        <taxon>Eukaryota</taxon>
        <taxon>Metazoa</taxon>
        <taxon>Spiralia</taxon>
        <taxon>Lophotrochozoa</taxon>
        <taxon>Mollusca</taxon>
        <taxon>Bivalvia</taxon>
        <taxon>Autobranchia</taxon>
        <taxon>Pteriomorphia</taxon>
        <taxon>Pectinida</taxon>
        <taxon>Pectinoidea</taxon>
        <taxon>Pectinidae</taxon>
        <taxon>Mizuhopecten</taxon>
    </lineage>
</organism>
<keyword evidence="3" id="KW-1185">Reference proteome</keyword>
<proteinExistence type="predicted"/>
<gene>
    <name evidence="2" type="ORF">KP79_PYT02734</name>
</gene>
<dbReference type="AlphaFoldDB" id="A0A210PK42"/>
<evidence type="ECO:0000313" key="2">
    <source>
        <dbReference type="EMBL" id="OWF36869.1"/>
    </source>
</evidence>
<feature type="compositionally biased region" description="Basic and acidic residues" evidence="1">
    <location>
        <begin position="94"/>
        <end position="105"/>
    </location>
</feature>
<feature type="compositionally biased region" description="Acidic residues" evidence="1">
    <location>
        <begin position="75"/>
        <end position="92"/>
    </location>
</feature>
<accession>A0A210PK42</accession>
<dbReference type="EMBL" id="NEDP02076054">
    <property type="protein sequence ID" value="OWF36869.1"/>
    <property type="molecule type" value="Genomic_DNA"/>
</dbReference>
<dbReference type="Proteomes" id="UP000242188">
    <property type="component" value="Unassembled WGS sequence"/>
</dbReference>
<feature type="region of interest" description="Disordered" evidence="1">
    <location>
        <begin position="47"/>
        <end position="122"/>
    </location>
</feature>
<comment type="caution">
    <text evidence="2">The sequence shown here is derived from an EMBL/GenBank/DDBJ whole genome shotgun (WGS) entry which is preliminary data.</text>
</comment>
<evidence type="ECO:0008006" key="4">
    <source>
        <dbReference type="Google" id="ProtNLM"/>
    </source>
</evidence>
<name>A0A210PK42_MIZYE</name>
<protein>
    <recommendedName>
        <fullName evidence="4">Retrotransposon gag domain-containing protein</fullName>
    </recommendedName>
</protein>
<feature type="compositionally biased region" description="Basic residues" evidence="1">
    <location>
        <begin position="106"/>
        <end position="118"/>
    </location>
</feature>
<feature type="compositionally biased region" description="Basic and acidic residues" evidence="1">
    <location>
        <begin position="221"/>
        <end position="253"/>
    </location>
</feature>
<feature type="region of interest" description="Disordered" evidence="1">
    <location>
        <begin position="221"/>
        <end position="275"/>
    </location>
</feature>
<evidence type="ECO:0000313" key="3">
    <source>
        <dbReference type="Proteomes" id="UP000242188"/>
    </source>
</evidence>
<sequence length="275" mass="31555">MASKWGFKLESAPKVEGEMSLPLSCLSSDNEKEADFLLEDVKPSLTLHKQGGGKYLQGYNPSQPPFQRRRPVDSSDSDDSDLEFSSEGEGNSDTDSRDSSDDYQRHRQRSRSPQRHKMPTYSGKERWEPFTLKFTRIIKDNKWSDRKTKQRFFDCLVGDALEYADKLLRTLVFTKFEKKIKERFSDKDVPVVACRELNFTRQEENESLADFAQRIQTITEDGFRHHNQESDRYRGIPQRLKREDGGAESHGEESQDGSQSSEIHKGLGGQSACSV</sequence>